<dbReference type="Proteomes" id="UP000682892">
    <property type="component" value="Unassembled WGS sequence"/>
</dbReference>
<organism evidence="5 6">
    <name type="scientific">Aedes aegypti</name>
    <name type="common">Yellowfever mosquito</name>
    <name type="synonym">Culex aegypti</name>
    <dbReference type="NCBI Taxonomy" id="7159"/>
    <lineage>
        <taxon>Eukaryota</taxon>
        <taxon>Metazoa</taxon>
        <taxon>Ecdysozoa</taxon>
        <taxon>Arthropoda</taxon>
        <taxon>Hexapoda</taxon>
        <taxon>Insecta</taxon>
        <taxon>Pterygota</taxon>
        <taxon>Neoptera</taxon>
        <taxon>Endopterygota</taxon>
        <taxon>Diptera</taxon>
        <taxon>Nematocera</taxon>
        <taxon>Culicoidea</taxon>
        <taxon>Culicidae</taxon>
        <taxon>Culicinae</taxon>
        <taxon>Aedini</taxon>
        <taxon>Aedes</taxon>
        <taxon>Stegomyia</taxon>
    </lineage>
</organism>
<keyword evidence="3" id="KW-0812">Transmembrane</keyword>
<keyword evidence="3" id="KW-0472">Membrane</keyword>
<dbReference type="AlphaFoldDB" id="A0A1S4FDB9"/>
<keyword evidence="3" id="KW-1133">Transmembrane helix</keyword>
<evidence type="ECO:0000256" key="3">
    <source>
        <dbReference type="SAM" id="Phobius"/>
    </source>
</evidence>
<dbReference type="PANTHER" id="PTHR43329">
    <property type="entry name" value="EPOXIDE HYDROLASE"/>
    <property type="match status" value="1"/>
</dbReference>
<feature type="transmembrane region" description="Helical" evidence="3">
    <location>
        <begin position="12"/>
        <end position="30"/>
    </location>
</feature>
<reference evidence="5" key="2">
    <citation type="journal article" date="2007" name="Science">
        <title>Genome sequence of Aedes aegypti, a major arbovirus vector.</title>
        <authorList>
            <person name="Nene V."/>
            <person name="Wortman J.R."/>
            <person name="Lawson D."/>
            <person name="Haas B."/>
            <person name="Kodira C."/>
            <person name="Tu Z.J."/>
            <person name="Loftus B."/>
            <person name="Xi Z."/>
            <person name="Megy K."/>
            <person name="Grabherr M."/>
            <person name="Ren Q."/>
            <person name="Zdobnov E.M."/>
            <person name="Lobo N.F."/>
            <person name="Campbell K.S."/>
            <person name="Brown S.E."/>
            <person name="Bonaldo M.F."/>
            <person name="Zhu J."/>
            <person name="Sinkins S.P."/>
            <person name="Hogenkamp D.G."/>
            <person name="Amedeo P."/>
            <person name="Arensburger P."/>
            <person name="Atkinson P.W."/>
            <person name="Bidwell S."/>
            <person name="Biedler J."/>
            <person name="Birney E."/>
            <person name="Bruggner R.V."/>
            <person name="Costas J."/>
            <person name="Coy M.R."/>
            <person name="Crabtree J."/>
            <person name="Crawford M."/>
            <person name="Debruyn B."/>
            <person name="Decaprio D."/>
            <person name="Eiglmeier K."/>
            <person name="Eisenstadt E."/>
            <person name="El-Dorry H."/>
            <person name="Gelbart W.M."/>
            <person name="Gomes S.L."/>
            <person name="Hammond M."/>
            <person name="Hannick L.I."/>
            <person name="Hogan J.R."/>
            <person name="Holmes M.H."/>
            <person name="Jaffe D."/>
            <person name="Johnston J.S."/>
            <person name="Kennedy R.C."/>
            <person name="Koo H."/>
            <person name="Kravitz S."/>
            <person name="Kriventseva E.V."/>
            <person name="Kulp D."/>
            <person name="Labutti K."/>
            <person name="Lee E."/>
            <person name="Li S."/>
            <person name="Lovin D.D."/>
            <person name="Mao C."/>
            <person name="Mauceli E."/>
            <person name="Menck C.F."/>
            <person name="Miller J.R."/>
            <person name="Montgomery P."/>
            <person name="Mori A."/>
            <person name="Nascimento A.L."/>
            <person name="Naveira H.F."/>
            <person name="Nusbaum C."/>
            <person name="O'leary S."/>
            <person name="Orvis J."/>
            <person name="Pertea M."/>
            <person name="Quesneville H."/>
            <person name="Reidenbach K.R."/>
            <person name="Rogers Y.H."/>
            <person name="Roth C.W."/>
            <person name="Schneider J.R."/>
            <person name="Schatz M."/>
            <person name="Shumway M."/>
            <person name="Stanke M."/>
            <person name="Stinson E.O."/>
            <person name="Tubio J.M."/>
            <person name="Vanzee J.P."/>
            <person name="Verjovski-Almeida S."/>
            <person name="Werner D."/>
            <person name="White O."/>
            <person name="Wyder S."/>
            <person name="Zeng Q."/>
            <person name="Zhao Q."/>
            <person name="Zhao Y."/>
            <person name="Hill C.A."/>
            <person name="Raikhel A.S."/>
            <person name="Soares M.B."/>
            <person name="Knudson D.L."/>
            <person name="Lee N.H."/>
            <person name="Galagan J."/>
            <person name="Salzberg S.L."/>
            <person name="Paulsen I.T."/>
            <person name="Dimopoulos G."/>
            <person name="Collins F.H."/>
            <person name="Birren B."/>
            <person name="Fraser-Liggett C.M."/>
            <person name="Severson D.W."/>
        </authorList>
    </citation>
    <scope>NUCLEOTIDE SEQUENCE [LARGE SCALE GENOMIC DNA]</scope>
    <source>
        <strain evidence="5">Liverpool</strain>
    </source>
</reference>
<gene>
    <name evidence="5" type="ORF">AaeL_AAEL006342</name>
</gene>
<reference evidence="5" key="1">
    <citation type="submission" date="2005-10" db="EMBL/GenBank/DDBJ databases">
        <authorList>
            <person name="Loftus B.J."/>
            <person name="Nene V.M."/>
            <person name="Hannick L.I."/>
            <person name="Bidwell S."/>
            <person name="Haas B."/>
            <person name="Amedeo P."/>
            <person name="Orvis J."/>
            <person name="Wortman J.R."/>
            <person name="White O.R."/>
            <person name="Salzberg S."/>
            <person name="Shumway M."/>
            <person name="Koo H."/>
            <person name="Zhao Y."/>
            <person name="Holmes M."/>
            <person name="Miller J."/>
            <person name="Schatz M."/>
            <person name="Pop M."/>
            <person name="Pai G."/>
            <person name="Utterback T."/>
            <person name="Rogers Y.-H."/>
            <person name="Kravitz S."/>
            <person name="Fraser C.M."/>
        </authorList>
    </citation>
    <scope>NUCLEOTIDE SEQUENCE</scope>
    <source>
        <strain evidence="5">Liverpool</strain>
    </source>
</reference>
<evidence type="ECO:0000313" key="5">
    <source>
        <dbReference type="EMBL" id="EAT42095.1"/>
    </source>
</evidence>
<dbReference type="OrthoDB" id="408373at2759"/>
<dbReference type="KEGG" id="aag:5567898"/>
<evidence type="ECO:0000259" key="4">
    <source>
        <dbReference type="Pfam" id="PF00561"/>
    </source>
</evidence>
<evidence type="ECO:0000256" key="1">
    <source>
        <dbReference type="ARBA" id="ARBA00022801"/>
    </source>
</evidence>
<dbReference type="PRINTS" id="PR00412">
    <property type="entry name" value="EPOXHYDRLASE"/>
</dbReference>
<dbReference type="SUPFAM" id="SSF53474">
    <property type="entry name" value="alpha/beta-Hydrolases"/>
    <property type="match status" value="1"/>
</dbReference>
<sequence length="339" mass="39634">MDCLKATLMPVAIWALSLFYSVQVLFYIAVQFFRKPHSQFWVVKKRPYPPQCLQKHDYGVNKLITVNGVKLHYVENGDPSKPLMVFVHGFPEFWFSWRYQLKEFAKDYWVVAVDMRGYGESDKPKDLSAYEVPEMVKDIKELVTALGRKKFTLVAHDWGAVICWDFLAQHMDMLDKYIFMDAPSRSVAHKLMMSTKEQFKMSWYIFFFKMPKLPEFFVRLNDLKMFEASFGKCCTTEEVEAFKYTFAKKGALTPPINYYRANFTVNAKRNVRPPKDIPHVPGLYLLGEDDRFISKATGPLLQKQFNNLEFKIVGGAGHFVQQDKPDLVNKIMREFLSKK</sequence>
<comment type="similarity">
    <text evidence="2">Belongs to the AB hydrolase superfamily. Epoxide hydrolase family.</text>
</comment>
<evidence type="ECO:0000256" key="2">
    <source>
        <dbReference type="ARBA" id="ARBA00038334"/>
    </source>
</evidence>
<reference evidence="5" key="3">
    <citation type="submission" date="2012-09" db="EMBL/GenBank/DDBJ databases">
        <authorList>
            <consortium name="VectorBase"/>
        </authorList>
    </citation>
    <scope>NUCLEOTIDE SEQUENCE</scope>
    <source>
        <strain evidence="5">Liverpool</strain>
    </source>
</reference>
<dbReference type="Pfam" id="PF00561">
    <property type="entry name" value="Abhydrolase_1"/>
    <property type="match status" value="1"/>
</dbReference>
<keyword evidence="1" id="KW-0378">Hydrolase</keyword>
<feature type="domain" description="AB hydrolase-1" evidence="4">
    <location>
        <begin position="82"/>
        <end position="325"/>
    </location>
</feature>
<name>A0A1S4FDB9_AEDAE</name>
<proteinExistence type="inferred from homology"/>
<dbReference type="InterPro" id="IPR000639">
    <property type="entry name" value="Epox_hydrolase-like"/>
</dbReference>
<dbReference type="InterPro" id="IPR000073">
    <property type="entry name" value="AB_hydrolase_1"/>
</dbReference>
<dbReference type="OMA" id="VYAREWL"/>
<accession>A0A1S4FDB9</accession>
<evidence type="ECO:0000313" key="6">
    <source>
        <dbReference type="Proteomes" id="UP000682892"/>
    </source>
</evidence>
<protein>
    <submittedName>
        <fullName evidence="5">AAEL006342-PB</fullName>
    </submittedName>
</protein>
<dbReference type="EMBL" id="CH477386">
    <property type="protein sequence ID" value="EAT42095.1"/>
    <property type="molecule type" value="Genomic_DNA"/>
</dbReference>
<dbReference type="InterPro" id="IPR029058">
    <property type="entry name" value="AB_hydrolase_fold"/>
</dbReference>
<dbReference type="Gene3D" id="3.40.50.1820">
    <property type="entry name" value="alpha/beta hydrolase"/>
    <property type="match status" value="1"/>
</dbReference>
<dbReference type="GO" id="GO:0004301">
    <property type="term" value="F:epoxide hydrolase activity"/>
    <property type="evidence" value="ECO:0007669"/>
    <property type="project" value="UniProtKB-ARBA"/>
</dbReference>